<evidence type="ECO:0000259" key="12">
    <source>
        <dbReference type="PROSITE" id="PS50089"/>
    </source>
</evidence>
<evidence type="ECO:0000256" key="4">
    <source>
        <dbReference type="ARBA" id="ARBA00022679"/>
    </source>
</evidence>
<dbReference type="GO" id="GO:0006511">
    <property type="term" value="P:ubiquitin-dependent protein catabolic process"/>
    <property type="evidence" value="ECO:0007669"/>
    <property type="project" value="UniProtKB-UniRule"/>
</dbReference>
<dbReference type="PROSITE" id="PS50918">
    <property type="entry name" value="WWE"/>
    <property type="match status" value="1"/>
</dbReference>
<dbReference type="Proteomes" id="UP000790347">
    <property type="component" value="Unassembled WGS sequence"/>
</dbReference>
<evidence type="ECO:0000256" key="7">
    <source>
        <dbReference type="ARBA" id="ARBA00022771"/>
    </source>
</evidence>
<dbReference type="EC" id="2.3.2.27" evidence="11"/>
<evidence type="ECO:0000259" key="13">
    <source>
        <dbReference type="PROSITE" id="PS50918"/>
    </source>
</evidence>
<dbReference type="GO" id="GO:0072572">
    <property type="term" value="F:poly-ADP-D-ribose binding"/>
    <property type="evidence" value="ECO:0007669"/>
    <property type="project" value="UniProtKB-UniRule"/>
</dbReference>
<comment type="domain">
    <text evidence="11">The WWE domain mediates non-covalent poly(ADP-ribose)-binding.</text>
</comment>
<dbReference type="Pfam" id="PF02825">
    <property type="entry name" value="WWE"/>
    <property type="match status" value="1"/>
</dbReference>
<keyword evidence="3 11" id="KW-0963">Cytoplasm</keyword>
<dbReference type="GO" id="GO:0005829">
    <property type="term" value="C:cytosol"/>
    <property type="evidence" value="ECO:0007669"/>
    <property type="project" value="UniProtKB-SubCell"/>
</dbReference>
<feature type="domain" description="RING-type" evidence="12">
    <location>
        <begin position="7"/>
        <end position="45"/>
    </location>
</feature>
<dbReference type="PROSITE" id="PS00518">
    <property type="entry name" value="ZF_RING_1"/>
    <property type="match status" value="1"/>
</dbReference>
<keyword evidence="15" id="KW-1185">Reference proteome</keyword>
<evidence type="ECO:0000256" key="3">
    <source>
        <dbReference type="ARBA" id="ARBA00022490"/>
    </source>
</evidence>
<sequence length="157" mass="18380">MANLEPCPVCLNQPTYPTKLPCSHIFCFLCAKGAILPTHKCPLCRRHISPSFFNNPELIQTESTLEVASLSSIDYHWFYEGYNGWWLYDEQTSNDIETAYQNEELFVEVLIAGFIYVIDFEKMVQYRKEFPNKSRKIKRDKTDMQIKGIAGLRTRRQ</sequence>
<accession>A0A922LBC0</accession>
<organism evidence="14 15">
    <name type="scientific">Dermatophagoides farinae</name>
    <name type="common">American house dust mite</name>
    <dbReference type="NCBI Taxonomy" id="6954"/>
    <lineage>
        <taxon>Eukaryota</taxon>
        <taxon>Metazoa</taxon>
        <taxon>Ecdysozoa</taxon>
        <taxon>Arthropoda</taxon>
        <taxon>Chelicerata</taxon>
        <taxon>Arachnida</taxon>
        <taxon>Acari</taxon>
        <taxon>Acariformes</taxon>
        <taxon>Sarcoptiformes</taxon>
        <taxon>Astigmata</taxon>
        <taxon>Psoroptidia</taxon>
        <taxon>Analgoidea</taxon>
        <taxon>Pyroglyphidae</taxon>
        <taxon>Dermatophagoidinae</taxon>
        <taxon>Dermatophagoides</taxon>
    </lineage>
</organism>
<comment type="function">
    <text evidence="11">E3 ubiquitin-protein ligase that specifically binds poly-ADP-ribosylated proteins and mediates their ubiquitination and subsequent degradation.</text>
</comment>
<feature type="domain" description="WWE" evidence="13">
    <location>
        <begin position="63"/>
        <end position="139"/>
    </location>
</feature>
<dbReference type="InterPro" id="IPR044110">
    <property type="entry name" value="RING-HC_RNF146"/>
</dbReference>
<dbReference type="PANTHER" id="PTHR13417:SF2">
    <property type="entry name" value="E3 UBIQUITIN-PROTEIN LIGASE RNF146"/>
    <property type="match status" value="1"/>
</dbReference>
<dbReference type="InterPro" id="IPR037197">
    <property type="entry name" value="WWE_dom_sf"/>
</dbReference>
<dbReference type="PANTHER" id="PTHR13417">
    <property type="entry name" value="E3 UBIQUITIN-PROTEIN LIGASE RNF146"/>
    <property type="match status" value="1"/>
</dbReference>
<keyword evidence="7 10" id="KW-0863">Zinc-finger</keyword>
<dbReference type="GO" id="GO:0061630">
    <property type="term" value="F:ubiquitin protein ligase activity"/>
    <property type="evidence" value="ECO:0007669"/>
    <property type="project" value="UniProtKB-UniRule"/>
</dbReference>
<comment type="PTM">
    <text evidence="11">Ubiquitinated; autoubiquitinated.</text>
</comment>
<keyword evidence="8 11" id="KW-0833">Ubl conjugation pathway</keyword>
<dbReference type="GO" id="GO:0005634">
    <property type="term" value="C:nucleus"/>
    <property type="evidence" value="ECO:0007669"/>
    <property type="project" value="TreeGrafter"/>
</dbReference>
<comment type="subcellular location">
    <subcellularLocation>
        <location evidence="2 11">Cytoplasm</location>
        <location evidence="2 11">Cytosol</location>
    </subcellularLocation>
</comment>
<dbReference type="InterPro" id="IPR001841">
    <property type="entry name" value="Znf_RING"/>
</dbReference>
<dbReference type="EMBL" id="ASGP02000001">
    <property type="protein sequence ID" value="KAH9529328.1"/>
    <property type="molecule type" value="Genomic_DNA"/>
</dbReference>
<dbReference type="InterPro" id="IPR004170">
    <property type="entry name" value="WWE_dom"/>
</dbReference>
<dbReference type="InterPro" id="IPR013083">
    <property type="entry name" value="Znf_RING/FYVE/PHD"/>
</dbReference>
<evidence type="ECO:0000313" key="14">
    <source>
        <dbReference type="EMBL" id="KAH9529328.1"/>
    </source>
</evidence>
<evidence type="ECO:0000256" key="2">
    <source>
        <dbReference type="ARBA" id="ARBA00004514"/>
    </source>
</evidence>
<dbReference type="GO" id="GO:0051865">
    <property type="term" value="P:protein autoubiquitination"/>
    <property type="evidence" value="ECO:0007669"/>
    <property type="project" value="UniProtKB-UniRule"/>
</dbReference>
<dbReference type="GO" id="GO:0008270">
    <property type="term" value="F:zinc ion binding"/>
    <property type="evidence" value="ECO:0007669"/>
    <property type="project" value="UniProtKB-UniRule"/>
</dbReference>
<dbReference type="SUPFAM" id="SSF57850">
    <property type="entry name" value="RING/U-box"/>
    <property type="match status" value="1"/>
</dbReference>
<evidence type="ECO:0000256" key="5">
    <source>
        <dbReference type="ARBA" id="ARBA00022687"/>
    </source>
</evidence>
<dbReference type="InterPro" id="IPR033509">
    <property type="entry name" value="RNF146"/>
</dbReference>
<reference evidence="14" key="2">
    <citation type="journal article" date="2022" name="Res Sq">
        <title>Comparative Genomics Reveals Insights into the Divergent Evolution of Astigmatic Mites and Household Pest Adaptations.</title>
        <authorList>
            <person name="Xiong Q."/>
            <person name="Wan A.T.-Y."/>
            <person name="Liu X.-Y."/>
            <person name="Fung C.S.-H."/>
            <person name="Xiao X."/>
            <person name="Malainual N."/>
            <person name="Hou J."/>
            <person name="Wang L."/>
            <person name="Wang M."/>
            <person name="Yang K."/>
            <person name="Cui Y."/>
            <person name="Leung E."/>
            <person name="Nong W."/>
            <person name="Shin S.-K."/>
            <person name="Au S."/>
            <person name="Jeong K.Y."/>
            <person name="Chew F.T."/>
            <person name="Hui J."/>
            <person name="Leung T.F."/>
            <person name="Tungtrongchitr A."/>
            <person name="Zhong N."/>
            <person name="Liu Z."/>
            <person name="Tsui S."/>
        </authorList>
    </citation>
    <scope>NUCLEOTIDE SEQUENCE</scope>
    <source>
        <strain evidence="14">Derf</strain>
        <tissue evidence="14">Whole organism</tissue>
    </source>
</reference>
<keyword evidence="9 11" id="KW-0862">Zinc</keyword>
<keyword evidence="5" id="KW-0879">Wnt signaling pathway</keyword>
<dbReference type="InterPro" id="IPR018123">
    <property type="entry name" value="WWE-dom_subgr"/>
</dbReference>
<dbReference type="PROSITE" id="PS50089">
    <property type="entry name" value="ZF_RING_2"/>
    <property type="match status" value="1"/>
</dbReference>
<evidence type="ECO:0000256" key="9">
    <source>
        <dbReference type="ARBA" id="ARBA00022833"/>
    </source>
</evidence>
<dbReference type="SMART" id="SM00184">
    <property type="entry name" value="RING"/>
    <property type="match status" value="1"/>
</dbReference>
<gene>
    <name evidence="14" type="ORF">DERF_003218</name>
</gene>
<name>A0A922LBC0_DERFA</name>
<evidence type="ECO:0000256" key="10">
    <source>
        <dbReference type="PROSITE-ProRule" id="PRU00175"/>
    </source>
</evidence>
<protein>
    <recommendedName>
        <fullName evidence="11">E3 ubiquitin-protein ligase</fullName>
        <ecNumber evidence="11">2.3.2.27</ecNumber>
    </recommendedName>
</protein>
<dbReference type="AlphaFoldDB" id="A0A922LBC0"/>
<reference evidence="14" key="1">
    <citation type="submission" date="2013-05" db="EMBL/GenBank/DDBJ databases">
        <authorList>
            <person name="Yim A.K.Y."/>
            <person name="Chan T.F."/>
            <person name="Ji K.M."/>
            <person name="Liu X.Y."/>
            <person name="Zhou J.W."/>
            <person name="Li R.Q."/>
            <person name="Yang K.Y."/>
            <person name="Li J."/>
            <person name="Li M."/>
            <person name="Law P.T.W."/>
            <person name="Wu Y.L."/>
            <person name="Cai Z.L."/>
            <person name="Qin H."/>
            <person name="Bao Y."/>
            <person name="Leung R.K.K."/>
            <person name="Ng P.K.S."/>
            <person name="Zou J."/>
            <person name="Zhong X.J."/>
            <person name="Ran P.X."/>
            <person name="Zhong N.S."/>
            <person name="Liu Z.G."/>
            <person name="Tsui S.K.W."/>
        </authorList>
    </citation>
    <scope>NUCLEOTIDE SEQUENCE</scope>
    <source>
        <strain evidence="14">Derf</strain>
        <tissue evidence="14">Whole organism</tissue>
    </source>
</reference>
<keyword evidence="6 11" id="KW-0479">Metal-binding</keyword>
<dbReference type="GO" id="GO:0016055">
    <property type="term" value="P:Wnt signaling pathway"/>
    <property type="evidence" value="ECO:0007669"/>
    <property type="project" value="UniProtKB-KW"/>
</dbReference>
<keyword evidence="4 11" id="KW-0808">Transferase</keyword>
<dbReference type="Gene3D" id="3.30.720.50">
    <property type="match status" value="1"/>
</dbReference>
<evidence type="ECO:0000256" key="11">
    <source>
        <dbReference type="RuleBase" id="RU367115"/>
    </source>
</evidence>
<evidence type="ECO:0000256" key="6">
    <source>
        <dbReference type="ARBA" id="ARBA00022723"/>
    </source>
</evidence>
<dbReference type="SMART" id="SM00678">
    <property type="entry name" value="WWE"/>
    <property type="match status" value="1"/>
</dbReference>
<evidence type="ECO:0000256" key="8">
    <source>
        <dbReference type="ARBA" id="ARBA00022786"/>
    </source>
</evidence>
<dbReference type="InterPro" id="IPR017907">
    <property type="entry name" value="Znf_RING_CS"/>
</dbReference>
<evidence type="ECO:0000313" key="15">
    <source>
        <dbReference type="Proteomes" id="UP000790347"/>
    </source>
</evidence>
<comment type="caution">
    <text evidence="14">The sequence shown here is derived from an EMBL/GenBank/DDBJ whole genome shotgun (WGS) entry which is preliminary data.</text>
</comment>
<comment type="catalytic activity">
    <reaction evidence="1 11">
        <text>S-ubiquitinyl-[E2 ubiquitin-conjugating enzyme]-L-cysteine + [acceptor protein]-L-lysine = [E2 ubiquitin-conjugating enzyme]-L-cysteine + N(6)-ubiquitinyl-[acceptor protein]-L-lysine.</text>
        <dbReference type="EC" id="2.3.2.27"/>
    </reaction>
</comment>
<proteinExistence type="predicted"/>
<evidence type="ECO:0000256" key="1">
    <source>
        <dbReference type="ARBA" id="ARBA00000900"/>
    </source>
</evidence>
<dbReference type="SUPFAM" id="SSF117839">
    <property type="entry name" value="WWE domain"/>
    <property type="match status" value="1"/>
</dbReference>
<dbReference type="Gene3D" id="3.30.40.10">
    <property type="entry name" value="Zinc/RING finger domain, C3HC4 (zinc finger)"/>
    <property type="match status" value="1"/>
</dbReference>
<dbReference type="Pfam" id="PF13920">
    <property type="entry name" value="zf-C3HC4_3"/>
    <property type="match status" value="1"/>
</dbReference>
<dbReference type="CDD" id="cd16546">
    <property type="entry name" value="RING-HC_RNF146"/>
    <property type="match status" value="1"/>
</dbReference>
<comment type="pathway">
    <text evidence="11">Protein modification; protein ubiquitination.</text>
</comment>